<dbReference type="KEGG" id="uam:UABAM_03247"/>
<evidence type="ECO:0000256" key="2">
    <source>
        <dbReference type="ARBA" id="ARBA00023163"/>
    </source>
</evidence>
<dbReference type="AlphaFoldDB" id="A0A5S9INW1"/>
<dbReference type="PROSITE" id="PS51000">
    <property type="entry name" value="HTH_DEOR_2"/>
    <property type="match status" value="1"/>
</dbReference>
<reference evidence="4 5" key="1">
    <citation type="submission" date="2019-08" db="EMBL/GenBank/DDBJ databases">
        <title>Complete genome sequence of Candidatus Uab amorphum.</title>
        <authorList>
            <person name="Shiratori T."/>
            <person name="Suzuki S."/>
            <person name="Kakizawa Y."/>
            <person name="Ishida K."/>
        </authorList>
    </citation>
    <scope>NUCLEOTIDE SEQUENCE [LARGE SCALE GENOMIC DNA]</scope>
    <source>
        <strain evidence="4 5">SRT547</strain>
    </source>
</reference>
<dbReference type="OrthoDB" id="9767131at2"/>
<evidence type="ECO:0000313" key="4">
    <source>
        <dbReference type="EMBL" id="BBM84886.1"/>
    </source>
</evidence>
<keyword evidence="1" id="KW-0805">Transcription regulation</keyword>
<dbReference type="InterPro" id="IPR036390">
    <property type="entry name" value="WH_DNA-bd_sf"/>
</dbReference>
<organism evidence="4 5">
    <name type="scientific">Uabimicrobium amorphum</name>
    <dbReference type="NCBI Taxonomy" id="2596890"/>
    <lineage>
        <taxon>Bacteria</taxon>
        <taxon>Pseudomonadati</taxon>
        <taxon>Planctomycetota</taxon>
        <taxon>Candidatus Uabimicrobiia</taxon>
        <taxon>Candidatus Uabimicrobiales</taxon>
        <taxon>Candidatus Uabimicrobiaceae</taxon>
        <taxon>Candidatus Uabimicrobium</taxon>
    </lineage>
</organism>
<dbReference type="GO" id="GO:0003700">
    <property type="term" value="F:DNA-binding transcription factor activity"/>
    <property type="evidence" value="ECO:0007669"/>
    <property type="project" value="InterPro"/>
</dbReference>
<evidence type="ECO:0000256" key="1">
    <source>
        <dbReference type="ARBA" id="ARBA00023015"/>
    </source>
</evidence>
<keyword evidence="2" id="KW-0804">Transcription</keyword>
<dbReference type="Proteomes" id="UP000326354">
    <property type="component" value="Chromosome"/>
</dbReference>
<dbReference type="Gene3D" id="1.10.10.10">
    <property type="entry name" value="Winged helix-like DNA-binding domain superfamily/Winged helix DNA-binding domain"/>
    <property type="match status" value="1"/>
</dbReference>
<accession>A0A5S9INW1</accession>
<sequence>MWNTRLQRLFSILGQLSPHSQTTVMDLAQEYEVSERTIERDIETLSIVGVVCCDGKVTISRQGCKSISQWMFSAGLSS</sequence>
<protein>
    <submittedName>
        <fullName evidence="4">Transcriptional regulator</fullName>
    </submittedName>
</protein>
<dbReference type="EMBL" id="AP019860">
    <property type="protein sequence ID" value="BBM84886.1"/>
    <property type="molecule type" value="Genomic_DNA"/>
</dbReference>
<dbReference type="Pfam" id="PF08279">
    <property type="entry name" value="HTH_11"/>
    <property type="match status" value="1"/>
</dbReference>
<dbReference type="SUPFAM" id="SSF46785">
    <property type="entry name" value="Winged helix' DNA-binding domain"/>
    <property type="match status" value="1"/>
</dbReference>
<dbReference type="InterPro" id="IPR036388">
    <property type="entry name" value="WH-like_DNA-bd_sf"/>
</dbReference>
<dbReference type="RefSeq" id="WP_151969014.1">
    <property type="nucleotide sequence ID" value="NZ_AP019860.1"/>
</dbReference>
<keyword evidence="5" id="KW-1185">Reference proteome</keyword>
<evidence type="ECO:0000259" key="3">
    <source>
        <dbReference type="PROSITE" id="PS51000"/>
    </source>
</evidence>
<feature type="domain" description="HTH deoR-type" evidence="3">
    <location>
        <begin position="5"/>
        <end position="66"/>
    </location>
</feature>
<name>A0A5S9INW1_UABAM</name>
<dbReference type="InterPro" id="IPR001034">
    <property type="entry name" value="DeoR_HTH"/>
</dbReference>
<gene>
    <name evidence="4" type="ORF">UABAM_03247</name>
</gene>
<proteinExistence type="predicted"/>
<evidence type="ECO:0000313" key="5">
    <source>
        <dbReference type="Proteomes" id="UP000326354"/>
    </source>
</evidence>
<dbReference type="InterPro" id="IPR013196">
    <property type="entry name" value="HTH_11"/>
</dbReference>